<feature type="domain" description="Multidrug resistance protein MdtA-like barrel-sandwich hybrid" evidence="5">
    <location>
        <begin position="27"/>
        <end position="167"/>
    </location>
</feature>
<evidence type="ECO:0000259" key="4">
    <source>
        <dbReference type="Pfam" id="PF25876"/>
    </source>
</evidence>
<dbReference type="Gene3D" id="1.10.287.470">
    <property type="entry name" value="Helix hairpin bin"/>
    <property type="match status" value="1"/>
</dbReference>
<evidence type="ECO:0000256" key="3">
    <source>
        <dbReference type="SAM" id="Coils"/>
    </source>
</evidence>
<feature type="domain" description="Multidrug resistance protein MdtA-like C-terminal permuted SH3" evidence="7">
    <location>
        <begin position="302"/>
        <end position="334"/>
    </location>
</feature>
<evidence type="ECO:0000259" key="6">
    <source>
        <dbReference type="Pfam" id="PF25944"/>
    </source>
</evidence>
<gene>
    <name evidence="8" type="ORF">GCM10022392_09970</name>
</gene>
<dbReference type="Gene3D" id="2.40.420.20">
    <property type="match status" value="1"/>
</dbReference>
<feature type="domain" description="Multidrug resistance protein MdtA-like alpha-helical hairpin" evidence="4">
    <location>
        <begin position="68"/>
        <end position="137"/>
    </location>
</feature>
<keyword evidence="9" id="KW-1185">Reference proteome</keyword>
<dbReference type="NCBIfam" id="TIGR01730">
    <property type="entry name" value="RND_mfp"/>
    <property type="match status" value="1"/>
</dbReference>
<comment type="similarity">
    <text evidence="2">Belongs to the membrane fusion protein (MFP) (TC 8.A.1) family.</text>
</comment>
<protein>
    <submittedName>
        <fullName evidence="8">Efflux RND transporter periplasmic adaptor subunit</fullName>
    </submittedName>
</protein>
<dbReference type="Pfam" id="PF25944">
    <property type="entry name" value="Beta-barrel_RND"/>
    <property type="match status" value="1"/>
</dbReference>
<dbReference type="Gene3D" id="2.40.30.170">
    <property type="match status" value="1"/>
</dbReference>
<dbReference type="InterPro" id="IPR006143">
    <property type="entry name" value="RND_pump_MFP"/>
</dbReference>
<evidence type="ECO:0000313" key="9">
    <source>
        <dbReference type="Proteomes" id="UP001500841"/>
    </source>
</evidence>
<evidence type="ECO:0000259" key="7">
    <source>
        <dbReference type="Pfam" id="PF25967"/>
    </source>
</evidence>
<organism evidence="8 9">
    <name type="scientific">Mucilaginibacter panaciglaebae</name>
    <dbReference type="NCBI Taxonomy" id="502331"/>
    <lineage>
        <taxon>Bacteria</taxon>
        <taxon>Pseudomonadati</taxon>
        <taxon>Bacteroidota</taxon>
        <taxon>Sphingobacteriia</taxon>
        <taxon>Sphingobacteriales</taxon>
        <taxon>Sphingobacteriaceae</taxon>
        <taxon>Mucilaginibacter</taxon>
    </lineage>
</organism>
<dbReference type="InterPro" id="IPR058627">
    <property type="entry name" value="MdtA-like_C"/>
</dbReference>
<dbReference type="InterPro" id="IPR058625">
    <property type="entry name" value="MdtA-like_BSH"/>
</dbReference>
<sequence length="354" mass="38216">MSVTMVVAKMGDAVYYDQYQGTVVSLNNVELRAQVSGFITGIFFKEGDVVQKGQRLYEIDRRKFQDAIAQAQANLANANANLDKAKKDLDRYNMLLKNDAVARQTVDQATATYETSKGQVAVAKAALASAKTDLSYATITAPVTGRIGISQVRLGSQVGAGTTLLNTVSSENPIGVDVVINEQDINRFYDLQKKSTDSTFRLILPDGVTTYDKPGKLLAIDRGVNNQTGSIKVRVQFPNERSILKDGMSANLKVLNSQSGNRVIIPYKAVTEQMGEFFVFVAKDTTIRQKEGGAKKDTIAFQHKVAIGPRLGDKVVIVSGVNAGDLVVTEGLQRLRDSSMVTSGTPGTGTPAKK</sequence>
<feature type="coiled-coil region" evidence="3">
    <location>
        <begin position="61"/>
        <end position="95"/>
    </location>
</feature>
<feature type="domain" description="Multidrug resistance protein MdtA-like beta-barrel" evidence="6">
    <location>
        <begin position="173"/>
        <end position="254"/>
    </location>
</feature>
<proteinExistence type="inferred from homology"/>
<dbReference type="PANTHER" id="PTHR30158">
    <property type="entry name" value="ACRA/E-RELATED COMPONENT OF DRUG EFFLUX TRANSPORTER"/>
    <property type="match status" value="1"/>
</dbReference>
<evidence type="ECO:0000313" key="8">
    <source>
        <dbReference type="EMBL" id="GAA4090438.1"/>
    </source>
</evidence>
<dbReference type="InterPro" id="IPR058624">
    <property type="entry name" value="MdtA-like_HH"/>
</dbReference>
<name>A0ABP7WJJ2_9SPHI</name>
<dbReference type="InterPro" id="IPR058626">
    <property type="entry name" value="MdtA-like_b-barrel"/>
</dbReference>
<evidence type="ECO:0000256" key="2">
    <source>
        <dbReference type="ARBA" id="ARBA00009477"/>
    </source>
</evidence>
<reference evidence="9" key="1">
    <citation type="journal article" date="2019" name="Int. J. Syst. Evol. Microbiol.">
        <title>The Global Catalogue of Microorganisms (GCM) 10K type strain sequencing project: providing services to taxonomists for standard genome sequencing and annotation.</title>
        <authorList>
            <consortium name="The Broad Institute Genomics Platform"/>
            <consortium name="The Broad Institute Genome Sequencing Center for Infectious Disease"/>
            <person name="Wu L."/>
            <person name="Ma J."/>
        </authorList>
    </citation>
    <scope>NUCLEOTIDE SEQUENCE [LARGE SCALE GENOMIC DNA]</scope>
    <source>
        <strain evidence="9">JCM 17085</strain>
    </source>
</reference>
<evidence type="ECO:0000256" key="1">
    <source>
        <dbReference type="ARBA" id="ARBA00004196"/>
    </source>
</evidence>
<keyword evidence="3" id="KW-0175">Coiled coil</keyword>
<dbReference type="EMBL" id="BAABCV010000003">
    <property type="protein sequence ID" value="GAA4090438.1"/>
    <property type="molecule type" value="Genomic_DNA"/>
</dbReference>
<evidence type="ECO:0000259" key="5">
    <source>
        <dbReference type="Pfam" id="PF25917"/>
    </source>
</evidence>
<accession>A0ABP7WJJ2</accession>
<dbReference type="Gene3D" id="2.40.50.100">
    <property type="match status" value="1"/>
</dbReference>
<dbReference type="Proteomes" id="UP001500841">
    <property type="component" value="Unassembled WGS sequence"/>
</dbReference>
<comment type="subcellular location">
    <subcellularLocation>
        <location evidence="1">Cell envelope</location>
    </subcellularLocation>
</comment>
<comment type="caution">
    <text evidence="8">The sequence shown here is derived from an EMBL/GenBank/DDBJ whole genome shotgun (WGS) entry which is preliminary data.</text>
</comment>
<dbReference type="Pfam" id="PF25876">
    <property type="entry name" value="HH_MFP_RND"/>
    <property type="match status" value="1"/>
</dbReference>
<dbReference type="SUPFAM" id="SSF111369">
    <property type="entry name" value="HlyD-like secretion proteins"/>
    <property type="match status" value="1"/>
</dbReference>
<dbReference type="Pfam" id="PF25967">
    <property type="entry name" value="RND-MFP_C"/>
    <property type="match status" value="1"/>
</dbReference>
<dbReference type="Pfam" id="PF25917">
    <property type="entry name" value="BSH_RND"/>
    <property type="match status" value="1"/>
</dbReference>